<dbReference type="InterPro" id="IPR012338">
    <property type="entry name" value="Beta-lactam/transpept-like"/>
</dbReference>
<dbReference type="GO" id="GO:0016787">
    <property type="term" value="F:hydrolase activity"/>
    <property type="evidence" value="ECO:0007669"/>
    <property type="project" value="UniProtKB-KW"/>
</dbReference>
<keyword evidence="1" id="KW-0732">Signal</keyword>
<dbReference type="InterPro" id="IPR001466">
    <property type="entry name" value="Beta-lactam-related"/>
</dbReference>
<dbReference type="RefSeq" id="WP_131367346.1">
    <property type="nucleotide sequence ID" value="NZ_SJKB01000038.1"/>
</dbReference>
<reference evidence="3 4" key="1">
    <citation type="submission" date="2019-02" db="EMBL/GenBank/DDBJ databases">
        <title>Kribbella capetownensis sp. nov. and Kribbella speibonae sp. nov., isolated from soil.</title>
        <authorList>
            <person name="Curtis S.M."/>
            <person name="Norton I."/>
            <person name="Everest G.J."/>
            <person name="Meyers P.R."/>
        </authorList>
    </citation>
    <scope>NUCLEOTIDE SEQUENCE [LARGE SCALE GENOMIC DNA]</scope>
    <source>
        <strain evidence="3 4">NRRL B-24813</strain>
    </source>
</reference>
<sequence length="383" mass="41140">MTTRVTTKWWRIMLRTTAVAAAIAVLSAMTVQASTTRATRPDLQAGVDAIVAAGAPGALVEVRDERGTWRTSSGVAALGTTKQVPVGGRFRAGSVTKIFVATVVLQLAAEGRLRLDDTVERWLPGAVPAGGRITLRQLLNHTSGLYNYTDDLPLHDTEAYLQIRFQTWSPSELLKLATRHPLLFEPGTQWRYSNTDDIVLGLVVQRVSGHPYGVEIERRILRPVGLHATSIPGTSARIPGPHAHGYLPLVSDGQVSPIDVTEINPSAAWAAGEMISTTADLNRFLSALIGGRLVSPVELREMTTPTLPATDYGLGLKLVHLPCGVTVYGHDGDAPGYSTWSYATADTRRRITISITWGTGDPHGPLPQVLDLLATAVCPRATA</sequence>
<dbReference type="SUPFAM" id="SSF56601">
    <property type="entry name" value="beta-lactamase/transpeptidase-like"/>
    <property type="match status" value="1"/>
</dbReference>
<evidence type="ECO:0000256" key="1">
    <source>
        <dbReference type="SAM" id="SignalP"/>
    </source>
</evidence>
<dbReference type="Gene3D" id="3.40.710.10">
    <property type="entry name" value="DD-peptidase/beta-lactamase superfamily"/>
    <property type="match status" value="1"/>
</dbReference>
<dbReference type="AlphaFoldDB" id="A0A4R0JG34"/>
<proteinExistence type="predicted"/>
<evidence type="ECO:0000313" key="4">
    <source>
        <dbReference type="Proteomes" id="UP000291144"/>
    </source>
</evidence>
<accession>A0A4R0JG34</accession>
<dbReference type="Proteomes" id="UP000291144">
    <property type="component" value="Unassembled WGS sequence"/>
</dbReference>
<gene>
    <name evidence="3" type="ORF">E0H73_44875</name>
</gene>
<comment type="caution">
    <text evidence="3">The sequence shown here is derived from an EMBL/GenBank/DDBJ whole genome shotgun (WGS) entry which is preliminary data.</text>
</comment>
<feature type="domain" description="Beta-lactamase-related" evidence="2">
    <location>
        <begin position="50"/>
        <end position="357"/>
    </location>
</feature>
<organism evidence="3 4">
    <name type="scientific">Kribbella pittospori</name>
    <dbReference type="NCBI Taxonomy" id="722689"/>
    <lineage>
        <taxon>Bacteria</taxon>
        <taxon>Bacillati</taxon>
        <taxon>Actinomycetota</taxon>
        <taxon>Actinomycetes</taxon>
        <taxon>Propionibacteriales</taxon>
        <taxon>Kribbellaceae</taxon>
        <taxon>Kribbella</taxon>
    </lineage>
</organism>
<protein>
    <submittedName>
        <fullName evidence="3">Class A beta-lactamase-related serine hydrolase</fullName>
    </submittedName>
</protein>
<dbReference type="Pfam" id="PF00144">
    <property type="entry name" value="Beta-lactamase"/>
    <property type="match status" value="1"/>
</dbReference>
<feature type="chain" id="PRO_5020216061" evidence="1">
    <location>
        <begin position="34"/>
        <end position="383"/>
    </location>
</feature>
<dbReference type="InterPro" id="IPR050491">
    <property type="entry name" value="AmpC-like"/>
</dbReference>
<dbReference type="PANTHER" id="PTHR46825:SF7">
    <property type="entry name" value="D-ALANYL-D-ALANINE CARBOXYPEPTIDASE"/>
    <property type="match status" value="1"/>
</dbReference>
<evidence type="ECO:0000313" key="3">
    <source>
        <dbReference type="EMBL" id="TCC45429.1"/>
    </source>
</evidence>
<dbReference type="PANTHER" id="PTHR46825">
    <property type="entry name" value="D-ALANYL-D-ALANINE-CARBOXYPEPTIDASE/ENDOPEPTIDASE AMPH"/>
    <property type="match status" value="1"/>
</dbReference>
<feature type="signal peptide" evidence="1">
    <location>
        <begin position="1"/>
        <end position="33"/>
    </location>
</feature>
<evidence type="ECO:0000259" key="2">
    <source>
        <dbReference type="Pfam" id="PF00144"/>
    </source>
</evidence>
<dbReference type="OrthoDB" id="9809635at2"/>
<name>A0A4R0JG34_9ACTN</name>
<keyword evidence="4" id="KW-1185">Reference proteome</keyword>
<keyword evidence="3" id="KW-0378">Hydrolase</keyword>
<dbReference type="EMBL" id="SJKB01000038">
    <property type="protein sequence ID" value="TCC45429.1"/>
    <property type="molecule type" value="Genomic_DNA"/>
</dbReference>